<feature type="non-terminal residue" evidence="1">
    <location>
        <position position="1"/>
    </location>
</feature>
<keyword evidence="1" id="KW-0067">ATP-binding</keyword>
<dbReference type="Proteomes" id="UP000499080">
    <property type="component" value="Unassembled WGS sequence"/>
</dbReference>
<evidence type="ECO:0000313" key="2">
    <source>
        <dbReference type="Proteomes" id="UP000499080"/>
    </source>
</evidence>
<accession>A0A4Y2G517</accession>
<dbReference type="GO" id="GO:0004386">
    <property type="term" value="F:helicase activity"/>
    <property type="evidence" value="ECO:0007669"/>
    <property type="project" value="UniProtKB-KW"/>
</dbReference>
<proteinExistence type="predicted"/>
<organism evidence="1 2">
    <name type="scientific">Araneus ventricosus</name>
    <name type="common">Orbweaver spider</name>
    <name type="synonym">Epeira ventricosa</name>
    <dbReference type="NCBI Taxonomy" id="182803"/>
    <lineage>
        <taxon>Eukaryota</taxon>
        <taxon>Metazoa</taxon>
        <taxon>Ecdysozoa</taxon>
        <taxon>Arthropoda</taxon>
        <taxon>Chelicerata</taxon>
        <taxon>Arachnida</taxon>
        <taxon>Araneae</taxon>
        <taxon>Araneomorphae</taxon>
        <taxon>Entelegynae</taxon>
        <taxon>Araneoidea</taxon>
        <taxon>Araneidae</taxon>
        <taxon>Araneus</taxon>
    </lineage>
</organism>
<keyword evidence="1" id="KW-0378">Hydrolase</keyword>
<keyword evidence="2" id="KW-1185">Reference proteome</keyword>
<protein>
    <submittedName>
        <fullName evidence="1">ATP-dependent DNA helicase pif1</fullName>
    </submittedName>
</protein>
<sequence>SSMLYIILYIGIY</sequence>
<reference evidence="1 2" key="1">
    <citation type="journal article" date="2019" name="Sci. Rep.">
        <title>Orb-weaving spider Araneus ventricosus genome elucidates the spidroin gene catalogue.</title>
        <authorList>
            <person name="Kono N."/>
            <person name="Nakamura H."/>
            <person name="Ohtoshi R."/>
            <person name="Moran D.A.P."/>
            <person name="Shinohara A."/>
            <person name="Yoshida Y."/>
            <person name="Fujiwara M."/>
            <person name="Mori M."/>
            <person name="Tomita M."/>
            <person name="Arakawa K."/>
        </authorList>
    </citation>
    <scope>NUCLEOTIDE SEQUENCE [LARGE SCALE GENOMIC DNA]</scope>
</reference>
<keyword evidence="1" id="KW-0347">Helicase</keyword>
<evidence type="ECO:0000313" key="1">
    <source>
        <dbReference type="EMBL" id="GBM48461.1"/>
    </source>
</evidence>
<dbReference type="EMBL" id="BGPR01001216">
    <property type="protein sequence ID" value="GBM48461.1"/>
    <property type="molecule type" value="Genomic_DNA"/>
</dbReference>
<keyword evidence="1" id="KW-0547">Nucleotide-binding</keyword>
<comment type="caution">
    <text evidence="1">The sequence shown here is derived from an EMBL/GenBank/DDBJ whole genome shotgun (WGS) entry which is preliminary data.</text>
</comment>
<gene>
    <name evidence="1" type="primary">pif1_16</name>
    <name evidence="1" type="ORF">AVEN_98994_1</name>
</gene>
<name>A0A4Y2G517_ARAVE</name>